<protein>
    <recommendedName>
        <fullName evidence="17">Chloride channel protein</fullName>
    </recommendedName>
</protein>
<sequence length="1250" mass="134198">MFAHSKPLKFVEVVLKRVELLGEIEEKESKKKRQNGGVGTEGRRSGATEKKERDSRKMNKKEVNYGNFMHGLMKENIQLNRKVLSELSMHEPYSFKALVDISSNAFPGNKNVLLLMASNSNKDVPSGEKTGSTETKIPKSETSSGESQSGQGRSPPSSGPGFPPNVFDFSAMSGLLNDPSIKELAEQIAKDPSFNQMADQLHKTLQGVGAEDEIPQFDSQQYYSTMQQVMQNPQFMAMAERLGSALMQDPSMSQMLESLANPAQKDQIEERMARIKDDPSLKPILEEIESGGPAAMMRYWNDKEVLQKLGEAMGLAVSGEATTSVENPGLDEEEEAGNEDESIVHHCASVGDVEGLKNAMASGANKDEEDSEGRTALHFACGYGEVKCAQILLEAGATVDALDKNKNTALHYAAATTLTGLHFSVTAFVGLVSNAAGMNLSLMLNSVGFYQISKLSMIPVVCVMEWFLHGKHYSREVKMAVMVVVVGVGVCTVTDVNVNAKGFLSACVAVLSSSLQQISIGSLQKKYSVGSFELLSKTAPIQALSLLVTGPFIDYFLSGKLISNYALSPGGISHAPWLYSAIALPESGTRRRQPFSNEEKQDQDLTTTTTGNSNSGVIISSCVVGVLTGIAVVLFNNAVHEIRDFFWDGIPYRGASWLREEPLDSIWVRVIFVPACGGFIVSFLNAISFLLFNDNPFQAAFHPFFKAMAACFTLGTGNSLGPEGPSVEIGSSIAKGIGSLTLSSRDARTKLSLLAAGSAAGISSGFNAAVAGCFFAVESVLWPSSLDSSASLTNTTSMVILSAVIASVVSEVGLGSEPAFKVPDYDFRSVGELPLYLLLGTLCGLVSLALSRCTSFLLLIVDNLHRDVGIPRAVFPVLGGLAVGTIALAYPEILYWGFENVDILLESRPFVKGLSAGLLLQLIGVKIVATSLCRASGLVGGYYAPSLFIGAATGMAYGKLIGFAVAQSSPILQLSILEVASPQAYGLVGMAATLAGVCQVPLTAVLLLFELTQDYRIVLPLLGAVGLSSWITSGQSRRDVKETRKVNEGNALPTQQPEISVIRGLSSGYVRAEKAPYSSNLCEIESSLCVDDSSIENEGFKKRIFVSEAMRTQYVTVFMSTLVTEAVSHMLAEKQSCAMIVDDDNVLVGLLNLGDIEDFIKTAKAKAERPKEISVCDICSLDVENCQVQCTAKPSMDLFSVQIIMDTYGLSQVPVISEHVEGHKGHPVGLLDRECINITCRFLSKLSTLS</sequence>
<dbReference type="InterPro" id="IPR000644">
    <property type="entry name" value="CBS_dom"/>
</dbReference>
<evidence type="ECO:0000256" key="11">
    <source>
        <dbReference type="ARBA" id="ARBA00023173"/>
    </source>
</evidence>
<feature type="transmembrane region" description="Helical" evidence="17">
    <location>
        <begin position="873"/>
        <end position="898"/>
    </location>
</feature>
<dbReference type="Pfam" id="PF00654">
    <property type="entry name" value="Voltage_CLC"/>
    <property type="match status" value="1"/>
</dbReference>
<dbReference type="GO" id="GO:0019843">
    <property type="term" value="F:rRNA binding"/>
    <property type="evidence" value="ECO:0007669"/>
    <property type="project" value="InterPro"/>
</dbReference>
<feature type="transmembrane region" description="Helical" evidence="17">
    <location>
        <begin position="753"/>
        <end position="777"/>
    </location>
</feature>
<dbReference type="InterPro" id="IPR002110">
    <property type="entry name" value="Ankyrin_rpt"/>
</dbReference>
<dbReference type="Pfam" id="PF12796">
    <property type="entry name" value="Ank_2"/>
    <property type="match status" value="1"/>
</dbReference>
<feature type="region of interest" description="Disordered" evidence="18">
    <location>
        <begin position="120"/>
        <end position="166"/>
    </location>
</feature>
<dbReference type="SUPFAM" id="SSF74731">
    <property type="entry name" value="Ribosomal protein L20"/>
    <property type="match status" value="1"/>
</dbReference>
<evidence type="ECO:0000256" key="12">
    <source>
        <dbReference type="ARBA" id="ARBA00023214"/>
    </source>
</evidence>
<dbReference type="InterPro" id="IPR036770">
    <property type="entry name" value="Ankyrin_rpt-contain_sf"/>
</dbReference>
<dbReference type="FunFam" id="1.25.40.20:FF:000106">
    <property type="entry name" value="Ankyrin repeat domain-containing protein 2"/>
    <property type="match status" value="1"/>
</dbReference>
<dbReference type="InterPro" id="IPR004853">
    <property type="entry name" value="Sugar_P_trans_dom"/>
</dbReference>
<evidence type="ECO:0000256" key="14">
    <source>
        <dbReference type="ARBA" id="ARBA00023303"/>
    </source>
</evidence>
<dbReference type="PANTHER" id="PTHR43427:SF6">
    <property type="entry name" value="CHLORIDE CHANNEL PROTEIN CLC-E"/>
    <property type="match status" value="1"/>
</dbReference>
<feature type="transmembrane region" description="Helical" evidence="17">
    <location>
        <begin position="412"/>
        <end position="436"/>
    </location>
</feature>
<evidence type="ECO:0000313" key="21">
    <source>
        <dbReference type="Proteomes" id="UP000467840"/>
    </source>
</evidence>
<feature type="compositionally biased region" description="Low complexity" evidence="18">
    <location>
        <begin position="140"/>
        <end position="156"/>
    </location>
</feature>
<dbReference type="PRINTS" id="PR00762">
    <property type="entry name" value="CLCHANNEL"/>
</dbReference>
<feature type="compositionally biased region" description="Polar residues" evidence="18">
    <location>
        <begin position="120"/>
        <end position="135"/>
    </location>
</feature>
<dbReference type="PROSITE" id="PS50297">
    <property type="entry name" value="ANK_REP_REGION"/>
    <property type="match status" value="1"/>
</dbReference>
<feature type="region of interest" description="Disordered" evidence="18">
    <location>
        <begin position="320"/>
        <end position="341"/>
    </location>
</feature>
<dbReference type="Pfam" id="PF03151">
    <property type="entry name" value="TPT"/>
    <property type="match status" value="1"/>
</dbReference>
<dbReference type="EMBL" id="JAAGAX010000005">
    <property type="protein sequence ID" value="KAF2314595.1"/>
    <property type="molecule type" value="Genomic_DNA"/>
</dbReference>
<comment type="subcellular location">
    <subcellularLocation>
        <location evidence="1 17">Membrane</location>
        <topology evidence="1 17">Multi-pass membrane protein</topology>
    </subcellularLocation>
</comment>
<dbReference type="InterPro" id="IPR005813">
    <property type="entry name" value="Ribosomal_bL20"/>
</dbReference>
<dbReference type="CDD" id="cd04592">
    <property type="entry name" value="CBS_pair_voltage-gated_CLC_euk_bac"/>
    <property type="match status" value="1"/>
</dbReference>
<dbReference type="Gene3D" id="1.10.1900.20">
    <property type="entry name" value="Ribosomal protein L20"/>
    <property type="match status" value="1"/>
</dbReference>
<evidence type="ECO:0000256" key="6">
    <source>
        <dbReference type="ARBA" id="ARBA00022737"/>
    </source>
</evidence>
<keyword evidence="14" id="KW-0407">Ion channel</keyword>
<dbReference type="InterPro" id="IPR046342">
    <property type="entry name" value="CBS_dom_sf"/>
</dbReference>
<dbReference type="InterPro" id="IPR014743">
    <property type="entry name" value="Cl-channel_core"/>
</dbReference>
<dbReference type="PROSITE" id="PS51371">
    <property type="entry name" value="CBS"/>
    <property type="match status" value="1"/>
</dbReference>
<keyword evidence="9 17" id="KW-0406">Ion transport</keyword>
<dbReference type="Proteomes" id="UP000467840">
    <property type="component" value="Chromosome 15"/>
</dbReference>
<reference evidence="20 21" key="1">
    <citation type="journal article" date="2020" name="Mol. Plant">
        <title>The Chromosome-Based Rubber Tree Genome Provides New Insights into Spurge Genome Evolution and Rubber Biosynthesis.</title>
        <authorList>
            <person name="Liu J."/>
            <person name="Shi C."/>
            <person name="Shi C.C."/>
            <person name="Li W."/>
            <person name="Zhang Q.J."/>
            <person name="Zhang Y."/>
            <person name="Li K."/>
            <person name="Lu H.F."/>
            <person name="Shi C."/>
            <person name="Zhu S.T."/>
            <person name="Xiao Z.Y."/>
            <person name="Nan H."/>
            <person name="Yue Y."/>
            <person name="Zhu X.G."/>
            <person name="Wu Y."/>
            <person name="Hong X.N."/>
            <person name="Fan G.Y."/>
            <person name="Tong Y."/>
            <person name="Zhang D."/>
            <person name="Mao C.L."/>
            <person name="Liu Y.L."/>
            <person name="Hao S.J."/>
            <person name="Liu W.Q."/>
            <person name="Lv M.Q."/>
            <person name="Zhang H.B."/>
            <person name="Liu Y."/>
            <person name="Hu-Tang G.R."/>
            <person name="Wang J.P."/>
            <person name="Wang J.H."/>
            <person name="Sun Y.H."/>
            <person name="Ni S.B."/>
            <person name="Chen W.B."/>
            <person name="Zhang X.C."/>
            <person name="Jiao Y.N."/>
            <person name="Eichler E.E."/>
            <person name="Li G.H."/>
            <person name="Liu X."/>
            <person name="Gao L.Z."/>
        </authorList>
    </citation>
    <scope>NUCLEOTIDE SEQUENCE [LARGE SCALE GENOMIC DNA]</scope>
    <source>
        <strain evidence="21">cv. GT1</strain>
        <tissue evidence="20">Leaf</tissue>
    </source>
</reference>
<keyword evidence="6" id="KW-0677">Repeat</keyword>
<dbReference type="GO" id="GO:1990904">
    <property type="term" value="C:ribonucleoprotein complex"/>
    <property type="evidence" value="ECO:0007669"/>
    <property type="project" value="UniProtKB-KW"/>
</dbReference>
<dbReference type="InterPro" id="IPR035566">
    <property type="entry name" value="Ribosomal_protein_bL20_C"/>
</dbReference>
<dbReference type="Pfam" id="PF00571">
    <property type="entry name" value="CBS"/>
    <property type="match status" value="1"/>
</dbReference>
<evidence type="ECO:0000256" key="18">
    <source>
        <dbReference type="SAM" id="MobiDB-lite"/>
    </source>
</evidence>
<feature type="compositionally biased region" description="Acidic residues" evidence="18">
    <location>
        <begin position="329"/>
        <end position="341"/>
    </location>
</feature>
<dbReference type="GO" id="GO:0009535">
    <property type="term" value="C:chloroplast thylakoid membrane"/>
    <property type="evidence" value="ECO:0007669"/>
    <property type="project" value="TreeGrafter"/>
</dbReference>
<dbReference type="CDD" id="cd00400">
    <property type="entry name" value="Voltage_gated_ClC"/>
    <property type="match status" value="1"/>
</dbReference>
<gene>
    <name evidence="20" type="ORF">GH714_027817</name>
</gene>
<evidence type="ECO:0000256" key="8">
    <source>
        <dbReference type="ARBA" id="ARBA00022989"/>
    </source>
</evidence>
<dbReference type="PANTHER" id="PTHR43427">
    <property type="entry name" value="CHLORIDE CHANNEL PROTEIN CLC-E"/>
    <property type="match status" value="1"/>
</dbReference>
<evidence type="ECO:0000256" key="4">
    <source>
        <dbReference type="ARBA" id="ARBA00022448"/>
    </source>
</evidence>
<proteinExistence type="inferred from homology"/>
<evidence type="ECO:0000256" key="9">
    <source>
        <dbReference type="ARBA" id="ARBA00023065"/>
    </source>
</evidence>
<dbReference type="InterPro" id="IPR001807">
    <property type="entry name" value="ClC"/>
</dbReference>
<feature type="transmembrane region" description="Helical" evidence="17">
    <location>
        <begin position="941"/>
        <end position="966"/>
    </location>
</feature>
<comment type="similarity">
    <text evidence="3 17">Belongs to the chloride channel (TC 2.A.49) family.</text>
</comment>
<feature type="transmembrane region" description="Helical" evidence="17">
    <location>
        <begin position="448"/>
        <end position="468"/>
    </location>
</feature>
<dbReference type="SUPFAM" id="SSF48403">
    <property type="entry name" value="Ankyrin repeat"/>
    <property type="match status" value="1"/>
</dbReference>
<dbReference type="Gene3D" id="1.10.3080.10">
    <property type="entry name" value="Clc chloride channel"/>
    <property type="match status" value="1"/>
</dbReference>
<name>A0A6A6MPV5_HEVBR</name>
<dbReference type="GO" id="GO:0005840">
    <property type="term" value="C:ribosome"/>
    <property type="evidence" value="ECO:0007669"/>
    <property type="project" value="UniProtKB-KW"/>
</dbReference>
<evidence type="ECO:0000256" key="10">
    <source>
        <dbReference type="ARBA" id="ARBA00023136"/>
    </source>
</evidence>
<feature type="transmembrane region" description="Helical" evidence="17">
    <location>
        <begin position="987"/>
        <end position="1009"/>
    </location>
</feature>
<accession>A0A6A6MPV5</accession>
<dbReference type="AlphaFoldDB" id="A0A6A6MPV5"/>
<dbReference type="GO" id="GO:0003735">
    <property type="term" value="F:structural constituent of ribosome"/>
    <property type="evidence" value="ECO:0007669"/>
    <property type="project" value="InterPro"/>
</dbReference>
<keyword evidence="21" id="KW-1185">Reference proteome</keyword>
<keyword evidence="10 17" id="KW-0472">Membrane</keyword>
<keyword evidence="15" id="KW-0040">ANK repeat</keyword>
<dbReference type="SUPFAM" id="SSF81340">
    <property type="entry name" value="Clc chloride channel"/>
    <property type="match status" value="1"/>
</dbReference>
<keyword evidence="7" id="KW-0689">Ribosomal protein</keyword>
<keyword evidence="16" id="KW-0129">CBS domain</keyword>
<keyword evidence="13" id="KW-0687">Ribonucleoprotein</keyword>
<feature type="transmembrane region" description="Helical" evidence="17">
    <location>
        <begin position="666"/>
        <end position="692"/>
    </location>
</feature>
<evidence type="ECO:0000256" key="2">
    <source>
        <dbReference type="ARBA" id="ARBA00007698"/>
    </source>
</evidence>
<feature type="domain" description="CBS" evidence="19">
    <location>
        <begin position="1110"/>
        <end position="1168"/>
    </location>
</feature>
<evidence type="ECO:0000256" key="17">
    <source>
        <dbReference type="RuleBase" id="RU361221"/>
    </source>
</evidence>
<keyword evidence="8 17" id="KW-1133">Transmembrane helix</keyword>
<feature type="region of interest" description="Disordered" evidence="18">
    <location>
        <begin position="25"/>
        <end position="63"/>
    </location>
</feature>
<dbReference type="PROSITE" id="PS50088">
    <property type="entry name" value="ANK_REPEAT"/>
    <property type="match status" value="1"/>
</dbReference>
<comment type="similarity">
    <text evidence="2">Belongs to the bacterial ribosomal protein bL20 family.</text>
</comment>
<dbReference type="InterPro" id="IPR050368">
    <property type="entry name" value="ClC-type_chloride_channel"/>
</dbReference>
<comment type="caution">
    <text evidence="20">The sequence shown here is derived from an EMBL/GenBank/DDBJ whole genome shotgun (WGS) entry which is preliminary data.</text>
</comment>
<feature type="transmembrane region" description="Helical" evidence="17">
    <location>
        <begin position="1015"/>
        <end position="1032"/>
    </location>
</feature>
<dbReference type="Gene3D" id="3.10.580.10">
    <property type="entry name" value="CBS-domain"/>
    <property type="match status" value="1"/>
</dbReference>
<feature type="transmembrane region" description="Helical" evidence="17">
    <location>
        <begin position="835"/>
        <end position="861"/>
    </location>
</feature>
<dbReference type="GO" id="GO:0006412">
    <property type="term" value="P:translation"/>
    <property type="evidence" value="ECO:0007669"/>
    <property type="project" value="InterPro"/>
</dbReference>
<dbReference type="Gene3D" id="1.25.40.20">
    <property type="entry name" value="Ankyrin repeat-containing domain"/>
    <property type="match status" value="1"/>
</dbReference>
<evidence type="ECO:0000313" key="20">
    <source>
        <dbReference type="EMBL" id="KAF2314595.1"/>
    </source>
</evidence>
<evidence type="ECO:0000256" key="5">
    <source>
        <dbReference type="ARBA" id="ARBA00022692"/>
    </source>
</evidence>
<evidence type="ECO:0000256" key="16">
    <source>
        <dbReference type="PROSITE-ProRule" id="PRU00703"/>
    </source>
</evidence>
<organism evidence="20 21">
    <name type="scientific">Hevea brasiliensis</name>
    <name type="common">Para rubber tree</name>
    <name type="synonym">Siphonia brasiliensis</name>
    <dbReference type="NCBI Taxonomy" id="3981"/>
    <lineage>
        <taxon>Eukaryota</taxon>
        <taxon>Viridiplantae</taxon>
        <taxon>Streptophyta</taxon>
        <taxon>Embryophyta</taxon>
        <taxon>Tracheophyta</taxon>
        <taxon>Spermatophyta</taxon>
        <taxon>Magnoliopsida</taxon>
        <taxon>eudicotyledons</taxon>
        <taxon>Gunneridae</taxon>
        <taxon>Pentapetalae</taxon>
        <taxon>rosids</taxon>
        <taxon>fabids</taxon>
        <taxon>Malpighiales</taxon>
        <taxon>Euphorbiaceae</taxon>
        <taxon>Crotonoideae</taxon>
        <taxon>Micrandreae</taxon>
        <taxon>Hevea</taxon>
    </lineage>
</organism>
<keyword evidence="5 17" id="KW-0812">Transmembrane</keyword>
<evidence type="ECO:0000256" key="15">
    <source>
        <dbReference type="PROSITE-ProRule" id="PRU00023"/>
    </source>
</evidence>
<dbReference type="GO" id="GO:0005254">
    <property type="term" value="F:chloride channel activity"/>
    <property type="evidence" value="ECO:0007669"/>
    <property type="project" value="UniProtKB-UniRule"/>
</dbReference>
<keyword evidence="11" id="KW-0869">Chloride channel</keyword>
<feature type="transmembrane region" description="Helical" evidence="17">
    <location>
        <begin position="910"/>
        <end position="929"/>
    </location>
</feature>
<dbReference type="GO" id="GO:0034707">
    <property type="term" value="C:chloride channel complex"/>
    <property type="evidence" value="ECO:0007669"/>
    <property type="project" value="UniProtKB-KW"/>
</dbReference>
<dbReference type="SUPFAM" id="SSF54631">
    <property type="entry name" value="CBS-domain pair"/>
    <property type="match status" value="1"/>
</dbReference>
<feature type="compositionally biased region" description="Basic and acidic residues" evidence="18">
    <location>
        <begin position="41"/>
        <end position="63"/>
    </location>
</feature>
<dbReference type="SMART" id="SM00248">
    <property type="entry name" value="ANK"/>
    <property type="match status" value="3"/>
</dbReference>
<dbReference type="InterPro" id="IPR041243">
    <property type="entry name" value="STI1/HOP_DP"/>
</dbReference>
<evidence type="ECO:0000256" key="3">
    <source>
        <dbReference type="ARBA" id="ARBA00009476"/>
    </source>
</evidence>
<keyword evidence="4 17" id="KW-0813">Transport</keyword>
<dbReference type="Pfam" id="PF17830">
    <property type="entry name" value="STI1-HOP_DP"/>
    <property type="match status" value="1"/>
</dbReference>
<evidence type="ECO:0000256" key="1">
    <source>
        <dbReference type="ARBA" id="ARBA00004141"/>
    </source>
</evidence>
<evidence type="ECO:0000256" key="13">
    <source>
        <dbReference type="ARBA" id="ARBA00023274"/>
    </source>
</evidence>
<keyword evidence="12 17" id="KW-0868">Chloride</keyword>
<feature type="repeat" description="ANK" evidence="15">
    <location>
        <begin position="372"/>
        <end position="404"/>
    </location>
</feature>
<evidence type="ECO:0000259" key="19">
    <source>
        <dbReference type="PROSITE" id="PS51371"/>
    </source>
</evidence>
<feature type="transmembrane region" description="Helical" evidence="17">
    <location>
        <begin position="617"/>
        <end position="639"/>
    </location>
</feature>
<dbReference type="Pfam" id="PF00453">
    <property type="entry name" value="Ribosomal_L20"/>
    <property type="match status" value="1"/>
</dbReference>
<evidence type="ECO:0000256" key="7">
    <source>
        <dbReference type="ARBA" id="ARBA00022980"/>
    </source>
</evidence>